<evidence type="ECO:0000259" key="7">
    <source>
        <dbReference type="Pfam" id="PF01386"/>
    </source>
</evidence>
<dbReference type="HAMAP" id="MF_01334">
    <property type="entry name" value="Ribosomal_bL25_CTC"/>
    <property type="match status" value="1"/>
</dbReference>
<dbReference type="SUPFAM" id="SSF50715">
    <property type="entry name" value="Ribosomal protein L25-like"/>
    <property type="match status" value="1"/>
</dbReference>
<keyword evidence="2 5" id="KW-0694">RNA-binding</keyword>
<evidence type="ECO:0000313" key="10">
    <source>
        <dbReference type="Proteomes" id="UP000627781"/>
    </source>
</evidence>
<evidence type="ECO:0000313" key="9">
    <source>
        <dbReference type="EMBL" id="MBD7910080.1"/>
    </source>
</evidence>
<dbReference type="EMBL" id="JACSRA010000002">
    <property type="protein sequence ID" value="MBD7910080.1"/>
    <property type="molecule type" value="Genomic_DNA"/>
</dbReference>
<dbReference type="NCBIfam" id="TIGR00731">
    <property type="entry name" value="bL25_bact_ctc"/>
    <property type="match status" value="1"/>
</dbReference>
<evidence type="ECO:0000256" key="3">
    <source>
        <dbReference type="ARBA" id="ARBA00022980"/>
    </source>
</evidence>
<evidence type="ECO:0000256" key="5">
    <source>
        <dbReference type="HAMAP-Rule" id="MF_01334"/>
    </source>
</evidence>
<dbReference type="PANTHER" id="PTHR33284:SF1">
    <property type="entry name" value="RIBOSOMAL PROTEIN L25_GLN-TRNA SYNTHETASE, ANTI-CODON-BINDING DOMAIN-CONTAINING PROTEIN"/>
    <property type="match status" value="1"/>
</dbReference>
<feature type="domain" description="Large ribosomal subunit protein bL25 L25" evidence="7">
    <location>
        <begin position="7"/>
        <end position="84"/>
    </location>
</feature>
<dbReference type="GO" id="GO:0005840">
    <property type="term" value="C:ribosome"/>
    <property type="evidence" value="ECO:0007669"/>
    <property type="project" value="UniProtKB-KW"/>
</dbReference>
<dbReference type="InterPro" id="IPR037121">
    <property type="entry name" value="Ribosomal_bL25_C"/>
</dbReference>
<proteinExistence type="inferred from homology"/>
<dbReference type="InterPro" id="IPR001021">
    <property type="entry name" value="Ribosomal_bL25_long"/>
</dbReference>
<dbReference type="InterPro" id="IPR020056">
    <property type="entry name" value="Rbsml_bL25/Gln-tRNA_synth_N"/>
</dbReference>
<name>A0ABR8PPJ9_9CLOT</name>
<feature type="region of interest" description="Disordered" evidence="6">
    <location>
        <begin position="177"/>
        <end position="200"/>
    </location>
</feature>
<evidence type="ECO:0000256" key="4">
    <source>
        <dbReference type="ARBA" id="ARBA00023274"/>
    </source>
</evidence>
<evidence type="ECO:0000256" key="2">
    <source>
        <dbReference type="ARBA" id="ARBA00022884"/>
    </source>
</evidence>
<dbReference type="Pfam" id="PF01386">
    <property type="entry name" value="Ribosomal_L25p"/>
    <property type="match status" value="1"/>
</dbReference>
<sequence>MERNIVSGHSARRERRKGFVPGILYGKRVENFLFEVGELELRRELSLSGEHGIINFNLNGRSEKALLKEVQRDPVSHKVIHIDLEEITTNKEIQSEVPIQFVGEEWLNNKGAVLQKEKAVVKVTCKPDDLPRSFKVDVSKGKLGDVYRFEDLEFGEEISIIDDIHTVVASISNENRLTSQLGEQEMENRDTDKEEKKSED</sequence>
<evidence type="ECO:0000256" key="1">
    <source>
        <dbReference type="ARBA" id="ARBA00022730"/>
    </source>
</evidence>
<gene>
    <name evidence="5" type="primary">rplY</name>
    <name evidence="5" type="synonym">ctc</name>
    <name evidence="9" type="ORF">H9661_01810</name>
</gene>
<comment type="subunit">
    <text evidence="5">Part of the 50S ribosomal subunit; part of the 5S rRNA/L5/L18/L25 subcomplex. Contacts the 5S rRNA. Binds to the 5S rRNA independently of L5 and L18.</text>
</comment>
<keyword evidence="3 5" id="KW-0689">Ribosomal protein</keyword>
<dbReference type="CDD" id="cd00495">
    <property type="entry name" value="Ribosomal_L25_TL5_CTC"/>
    <property type="match status" value="1"/>
</dbReference>
<dbReference type="InterPro" id="IPR011035">
    <property type="entry name" value="Ribosomal_bL25/Gln-tRNA_synth"/>
</dbReference>
<evidence type="ECO:0000256" key="6">
    <source>
        <dbReference type="SAM" id="MobiDB-lite"/>
    </source>
</evidence>
<accession>A0ABR8PPJ9</accession>
<dbReference type="Gene3D" id="2.40.240.10">
    <property type="entry name" value="Ribosomal Protein L25, Chain P"/>
    <property type="match status" value="1"/>
</dbReference>
<dbReference type="Pfam" id="PF14693">
    <property type="entry name" value="Ribosomal_TL5_C"/>
    <property type="match status" value="1"/>
</dbReference>
<feature type="domain" description="Large ribosomal subunit protein bL25 beta" evidence="8">
    <location>
        <begin position="92"/>
        <end position="173"/>
    </location>
</feature>
<dbReference type="InterPro" id="IPR020930">
    <property type="entry name" value="Ribosomal_uL5_bac-type"/>
</dbReference>
<feature type="compositionally biased region" description="Basic and acidic residues" evidence="6">
    <location>
        <begin position="186"/>
        <end position="200"/>
    </location>
</feature>
<protein>
    <recommendedName>
        <fullName evidence="5">Large ribosomal subunit protein bL25</fullName>
    </recommendedName>
    <alternativeName>
        <fullName evidence="5">General stress protein CTC</fullName>
    </alternativeName>
</protein>
<dbReference type="Proteomes" id="UP000627781">
    <property type="component" value="Unassembled WGS sequence"/>
</dbReference>
<dbReference type="PANTHER" id="PTHR33284">
    <property type="entry name" value="RIBOSOMAL PROTEIN L25/GLN-TRNA SYNTHETASE, ANTI-CODON-BINDING DOMAIN-CONTAINING PROTEIN"/>
    <property type="match status" value="1"/>
</dbReference>
<keyword evidence="1 5" id="KW-0699">rRNA-binding</keyword>
<keyword evidence="10" id="KW-1185">Reference proteome</keyword>
<reference evidence="9 10" key="1">
    <citation type="submission" date="2020-08" db="EMBL/GenBank/DDBJ databases">
        <title>A Genomic Blueprint of the Chicken Gut Microbiome.</title>
        <authorList>
            <person name="Gilroy R."/>
            <person name="Ravi A."/>
            <person name="Getino M."/>
            <person name="Pursley I."/>
            <person name="Horton D.L."/>
            <person name="Alikhan N.-F."/>
            <person name="Baker D."/>
            <person name="Gharbi K."/>
            <person name="Hall N."/>
            <person name="Watson M."/>
            <person name="Adriaenssens E.M."/>
            <person name="Foster-Nyarko E."/>
            <person name="Jarju S."/>
            <person name="Secka A."/>
            <person name="Antonio M."/>
            <person name="Oren A."/>
            <person name="Chaudhuri R."/>
            <person name="La Ragione R.M."/>
            <person name="Hildebrand F."/>
            <person name="Pallen M.J."/>
        </authorList>
    </citation>
    <scope>NUCLEOTIDE SEQUENCE [LARGE SCALE GENOMIC DNA]</scope>
    <source>
        <strain evidence="9 10">Sa3CVN1</strain>
    </source>
</reference>
<comment type="caution">
    <text evidence="9">The sequence shown here is derived from an EMBL/GenBank/DDBJ whole genome shotgun (WGS) entry which is preliminary data.</text>
</comment>
<dbReference type="InterPro" id="IPR029751">
    <property type="entry name" value="Ribosomal_L25_dom"/>
</dbReference>
<evidence type="ECO:0000259" key="8">
    <source>
        <dbReference type="Pfam" id="PF14693"/>
    </source>
</evidence>
<comment type="function">
    <text evidence="5">This is one of the proteins that binds to the 5S RNA in the ribosome where it forms part of the central protuberance.</text>
</comment>
<keyword evidence="4 5" id="KW-0687">Ribonucleoprotein</keyword>
<dbReference type="InterPro" id="IPR020057">
    <property type="entry name" value="Ribosomal_bL25_b-dom"/>
</dbReference>
<comment type="similarity">
    <text evidence="5">Belongs to the bacterial ribosomal protein bL25 family. CTC subfamily.</text>
</comment>
<organism evidence="9 10">
    <name type="scientific">Clostridium cibarium</name>
    <dbReference type="NCBI Taxonomy" id="2762247"/>
    <lineage>
        <taxon>Bacteria</taxon>
        <taxon>Bacillati</taxon>
        <taxon>Bacillota</taxon>
        <taxon>Clostridia</taxon>
        <taxon>Eubacteriales</taxon>
        <taxon>Clostridiaceae</taxon>
        <taxon>Clostridium</taxon>
    </lineage>
</organism>
<dbReference type="Gene3D" id="2.170.120.20">
    <property type="entry name" value="Ribosomal protein L25, beta domain"/>
    <property type="match status" value="1"/>
</dbReference>